<reference evidence="2" key="1">
    <citation type="journal article" date="2015" name="J. Biotechnol.">
        <title>The structure of the Cyberlindnera jadinii genome and its relation to Candida utilis analyzed by the occurrence of single nucleotide polymorphisms.</title>
        <authorList>
            <person name="Rupp O."/>
            <person name="Brinkrolf K."/>
            <person name="Buerth C."/>
            <person name="Kunigo M."/>
            <person name="Schneider J."/>
            <person name="Jaenicke S."/>
            <person name="Goesmann A."/>
            <person name="Puehler A."/>
            <person name="Jaeger K.-E."/>
            <person name="Ernst J.F."/>
        </authorList>
    </citation>
    <scope>NUCLEOTIDE SEQUENCE [LARGE SCALE GENOMIC DNA]</scope>
    <source>
        <strain evidence="2">ATCC 18201 / CBS 1600 / BCRC 20928 / JCM 3617 / NBRC 0987 / NRRL Y-1542</strain>
    </source>
</reference>
<name>A0A0H5C041_CYBJN</name>
<proteinExistence type="predicted"/>
<evidence type="ECO:0000313" key="1">
    <source>
        <dbReference type="EMBL" id="CEP21098.1"/>
    </source>
</evidence>
<sequence length="58" mass="6531">MIQINLQNSFTEECNQIAETTGVDTIKVYERIDTPVVLRGHVASRPSVCIIQNHVSVY</sequence>
<dbReference type="EMBL" id="CDQK01000001">
    <property type="protein sequence ID" value="CEP21098.1"/>
    <property type="molecule type" value="Genomic_DNA"/>
</dbReference>
<gene>
    <name evidence="1" type="ORF">BN1211_1120</name>
</gene>
<organism evidence="1 2">
    <name type="scientific">Cyberlindnera jadinii (strain ATCC 18201 / CBS 1600 / BCRC 20928 / JCM 3617 / NBRC 0987 / NRRL Y-1542)</name>
    <name type="common">Torula yeast</name>
    <name type="synonym">Candida utilis</name>
    <dbReference type="NCBI Taxonomy" id="983966"/>
    <lineage>
        <taxon>Eukaryota</taxon>
        <taxon>Fungi</taxon>
        <taxon>Dikarya</taxon>
        <taxon>Ascomycota</taxon>
        <taxon>Saccharomycotina</taxon>
        <taxon>Saccharomycetes</taxon>
        <taxon>Phaffomycetales</taxon>
        <taxon>Phaffomycetaceae</taxon>
        <taxon>Cyberlindnera</taxon>
    </lineage>
</organism>
<accession>A0A0H5C041</accession>
<dbReference type="AlphaFoldDB" id="A0A0H5C041"/>
<protein>
    <submittedName>
        <fullName evidence="1">Uncharacterized protein</fullName>
    </submittedName>
</protein>
<evidence type="ECO:0000313" key="2">
    <source>
        <dbReference type="Proteomes" id="UP000038830"/>
    </source>
</evidence>
<dbReference type="Proteomes" id="UP000038830">
    <property type="component" value="Unassembled WGS sequence"/>
</dbReference>